<sequence length="177" mass="21069">MYLTNLFNAVELVTVWLHDTPELSNYQFYVSEILYNHNGRLKIRDIKLWHLHPIEYTQLPMSALHNVPILKIMLDIYHDDFDTFCNMYYFLNGIYLQFCNMSLWLRKQLKNHFVLGFVLFGREFDDVMKPIIDEIKILKKDLLQGNDLADTKCYSSNQGYRSCLVPKEQLSDISFDI</sequence>
<evidence type="ECO:0000313" key="1">
    <source>
        <dbReference type="EMBL" id="CAG8774653.1"/>
    </source>
</evidence>
<keyword evidence="2" id="KW-1185">Reference proteome</keyword>
<gene>
    <name evidence="1" type="ORF">RPERSI_LOCUS16829</name>
</gene>
<dbReference type="EMBL" id="CAJVQC010042173">
    <property type="protein sequence ID" value="CAG8774653.1"/>
    <property type="molecule type" value="Genomic_DNA"/>
</dbReference>
<name>A0ACA9R370_9GLOM</name>
<reference evidence="1" key="1">
    <citation type="submission" date="2021-06" db="EMBL/GenBank/DDBJ databases">
        <authorList>
            <person name="Kallberg Y."/>
            <person name="Tangrot J."/>
            <person name="Rosling A."/>
        </authorList>
    </citation>
    <scope>NUCLEOTIDE SEQUENCE</scope>
    <source>
        <strain evidence="1">MA461A</strain>
    </source>
</reference>
<comment type="caution">
    <text evidence="1">The sequence shown here is derived from an EMBL/GenBank/DDBJ whole genome shotgun (WGS) entry which is preliminary data.</text>
</comment>
<dbReference type="Proteomes" id="UP000789920">
    <property type="component" value="Unassembled WGS sequence"/>
</dbReference>
<accession>A0ACA9R370</accession>
<organism evidence="1 2">
    <name type="scientific">Racocetra persica</name>
    <dbReference type="NCBI Taxonomy" id="160502"/>
    <lineage>
        <taxon>Eukaryota</taxon>
        <taxon>Fungi</taxon>
        <taxon>Fungi incertae sedis</taxon>
        <taxon>Mucoromycota</taxon>
        <taxon>Glomeromycotina</taxon>
        <taxon>Glomeromycetes</taxon>
        <taxon>Diversisporales</taxon>
        <taxon>Gigasporaceae</taxon>
        <taxon>Racocetra</taxon>
    </lineage>
</organism>
<feature type="non-terminal residue" evidence="1">
    <location>
        <position position="1"/>
    </location>
</feature>
<proteinExistence type="predicted"/>
<protein>
    <submittedName>
        <fullName evidence="1">27753_t:CDS:1</fullName>
    </submittedName>
</protein>
<feature type="non-terminal residue" evidence="1">
    <location>
        <position position="177"/>
    </location>
</feature>
<evidence type="ECO:0000313" key="2">
    <source>
        <dbReference type="Proteomes" id="UP000789920"/>
    </source>
</evidence>